<proteinExistence type="evidence at transcript level"/>
<protein>
    <recommendedName>
        <fullName evidence="6">Caveolin</fullName>
    </recommendedName>
</protein>
<keyword evidence="5 6" id="KW-0472">Membrane</keyword>
<evidence type="ECO:0000256" key="4">
    <source>
        <dbReference type="ARBA" id="ARBA00023034"/>
    </source>
</evidence>
<comment type="similarity">
    <text evidence="2 6">Belongs to the caveolin family.</text>
</comment>
<dbReference type="GO" id="GO:0060090">
    <property type="term" value="F:molecular adaptor activity"/>
    <property type="evidence" value="ECO:0007669"/>
    <property type="project" value="TreeGrafter"/>
</dbReference>
<dbReference type="Pfam" id="PF01146">
    <property type="entry name" value="Caveolin"/>
    <property type="match status" value="1"/>
</dbReference>
<organism evidence="7">
    <name type="scientific">Haliotis discus discus</name>
    <name type="common">disc abalone</name>
    <dbReference type="NCBI Taxonomy" id="91233"/>
    <lineage>
        <taxon>Eukaryota</taxon>
        <taxon>Metazoa</taxon>
        <taxon>Spiralia</taxon>
        <taxon>Lophotrochozoa</taxon>
        <taxon>Mollusca</taxon>
        <taxon>Gastropoda</taxon>
        <taxon>Vetigastropoda</taxon>
        <taxon>Lepetellida</taxon>
        <taxon>Haliotoidea</taxon>
        <taxon>Haliotidae</taxon>
        <taxon>Haliotis</taxon>
    </lineage>
</organism>
<dbReference type="InterPro" id="IPR001612">
    <property type="entry name" value="Caveolin"/>
</dbReference>
<reference evidence="7" key="1">
    <citation type="submission" date="2016-05" db="EMBL/GenBank/DDBJ databases">
        <title>Characterization of Caveolin ortholog from Disk abalone, Haliotis discus discus.</title>
        <authorList>
            <person name="Udayantha H.M.V."/>
            <person name="Bathige S.D.N.K."/>
            <person name="Jeong H.-B."/>
            <person name="Lim B.-S."/>
            <person name="Lee J."/>
        </authorList>
    </citation>
    <scope>NUCLEOTIDE SEQUENCE</scope>
</reference>
<evidence type="ECO:0000256" key="5">
    <source>
        <dbReference type="ARBA" id="ARBA00023136"/>
    </source>
</evidence>
<dbReference type="AlphaFoldDB" id="A0A1X9I4F0"/>
<keyword evidence="4 6" id="KW-0333">Golgi apparatus</keyword>
<comment type="function">
    <text evidence="6">May act as a scaffolding protein within caveolar membranes. Interacts directly with G-protein alpha subunits and can functionally regulate their activity.</text>
</comment>
<dbReference type="PANTHER" id="PTHR10844:SF19">
    <property type="entry name" value="CAVEOLIN-2"/>
    <property type="match status" value="1"/>
</dbReference>
<sequence>MAEIDLENRDPNNINDHLKVQFEDVLAEPCCWKCTNKCFNCAFKCCYMLMTLCGPLYGLYYGWSYAMLACDHEGAHSIDVWRYTPQIRACEINCTMMRKVYTICLNCCLTPFCESCGAFFSRIQVKQ</sequence>
<dbReference type="GO" id="GO:0005901">
    <property type="term" value="C:caveola"/>
    <property type="evidence" value="ECO:0007669"/>
    <property type="project" value="UniProtKB-SubCell"/>
</dbReference>
<evidence type="ECO:0000256" key="3">
    <source>
        <dbReference type="ARBA" id="ARBA00022475"/>
    </source>
</evidence>
<dbReference type="EMBL" id="KX181652">
    <property type="protein sequence ID" value="ANK58183.1"/>
    <property type="molecule type" value="mRNA"/>
</dbReference>
<dbReference type="GO" id="GO:0070836">
    <property type="term" value="P:caveola assembly"/>
    <property type="evidence" value="ECO:0007669"/>
    <property type="project" value="InterPro"/>
</dbReference>
<comment type="subcellular location">
    <subcellularLocation>
        <location evidence="1 6">Cell membrane</location>
        <topology evidence="1 6">Peripheral membrane protein</topology>
    </subcellularLocation>
    <subcellularLocation>
        <location evidence="6">Golgi apparatus membrane</location>
        <topology evidence="6">Peripheral membrane protein</topology>
    </subcellularLocation>
    <subcellularLocation>
        <location evidence="6">Membrane</location>
        <location evidence="6">Caveola</location>
        <topology evidence="6">Peripheral membrane protein</topology>
    </subcellularLocation>
</comment>
<dbReference type="PANTHER" id="PTHR10844">
    <property type="entry name" value="CAVEOLIN"/>
    <property type="match status" value="1"/>
</dbReference>
<name>A0A1X9I4F0_HALDI</name>
<dbReference type="GO" id="GO:0000139">
    <property type="term" value="C:Golgi membrane"/>
    <property type="evidence" value="ECO:0007669"/>
    <property type="project" value="UniProtKB-SubCell"/>
</dbReference>
<evidence type="ECO:0000256" key="1">
    <source>
        <dbReference type="ARBA" id="ARBA00004202"/>
    </source>
</evidence>
<accession>A0A1X9I4F0</accession>
<evidence type="ECO:0000256" key="2">
    <source>
        <dbReference type="ARBA" id="ARBA00010988"/>
    </source>
</evidence>
<evidence type="ECO:0000256" key="6">
    <source>
        <dbReference type="RuleBase" id="RU000680"/>
    </source>
</evidence>
<keyword evidence="3 6" id="KW-1003">Cell membrane</keyword>
<evidence type="ECO:0000313" key="7">
    <source>
        <dbReference type="EMBL" id="ANK58183.1"/>
    </source>
</evidence>